<sequence>PSVPDNITNWRVFEDDEQIINFLHSEDTFKGSVINDEQHETLLQASTSEEKPEHSNIIPKNIVRLEKLFDLQEKFRRPTNTKTRSSTLLHEVVNLGTEQDPKNINLGKSCTTAEKAIFMKLFREFKDVFAWTYEDLKNYDTKIIQHVIPLKENAKPF</sequence>
<accession>A0A820ANZ9</accession>
<dbReference type="Proteomes" id="UP000663881">
    <property type="component" value="Unassembled WGS sequence"/>
</dbReference>
<dbReference type="EMBL" id="CAJOAY010008544">
    <property type="protein sequence ID" value="CAF4188438.1"/>
    <property type="molecule type" value="Genomic_DNA"/>
</dbReference>
<evidence type="ECO:0000313" key="1">
    <source>
        <dbReference type="EMBL" id="CAF4188438.1"/>
    </source>
</evidence>
<feature type="non-terminal residue" evidence="1">
    <location>
        <position position="1"/>
    </location>
</feature>
<name>A0A820ANZ9_9BILA</name>
<protein>
    <submittedName>
        <fullName evidence="1">Uncharacterized protein</fullName>
    </submittedName>
</protein>
<proteinExistence type="predicted"/>
<dbReference type="AlphaFoldDB" id="A0A820ANZ9"/>
<gene>
    <name evidence="1" type="ORF">OKA104_LOCUS40292</name>
</gene>
<comment type="caution">
    <text evidence="1">The sequence shown here is derived from an EMBL/GenBank/DDBJ whole genome shotgun (WGS) entry which is preliminary data.</text>
</comment>
<reference evidence="1" key="1">
    <citation type="submission" date="2021-02" db="EMBL/GenBank/DDBJ databases">
        <authorList>
            <person name="Nowell W R."/>
        </authorList>
    </citation>
    <scope>NUCLEOTIDE SEQUENCE</scope>
</reference>
<organism evidence="1 2">
    <name type="scientific">Adineta steineri</name>
    <dbReference type="NCBI Taxonomy" id="433720"/>
    <lineage>
        <taxon>Eukaryota</taxon>
        <taxon>Metazoa</taxon>
        <taxon>Spiralia</taxon>
        <taxon>Gnathifera</taxon>
        <taxon>Rotifera</taxon>
        <taxon>Eurotatoria</taxon>
        <taxon>Bdelloidea</taxon>
        <taxon>Adinetida</taxon>
        <taxon>Adinetidae</taxon>
        <taxon>Adineta</taxon>
    </lineage>
</organism>
<evidence type="ECO:0000313" key="2">
    <source>
        <dbReference type="Proteomes" id="UP000663881"/>
    </source>
</evidence>